<name>A0ABP5TRK2_9ACTN</name>
<proteinExistence type="predicted"/>
<organism evidence="1 2">
    <name type="scientific">Streptomyces cuspidosporus</name>
    <dbReference type="NCBI Taxonomy" id="66882"/>
    <lineage>
        <taxon>Bacteria</taxon>
        <taxon>Bacillati</taxon>
        <taxon>Actinomycetota</taxon>
        <taxon>Actinomycetes</taxon>
        <taxon>Kitasatosporales</taxon>
        <taxon>Streptomycetaceae</taxon>
        <taxon>Streptomyces</taxon>
    </lineage>
</organism>
<protein>
    <submittedName>
        <fullName evidence="1">Uncharacterized protein</fullName>
    </submittedName>
</protein>
<dbReference type="Proteomes" id="UP001500253">
    <property type="component" value="Unassembled WGS sequence"/>
</dbReference>
<sequence length="344" mass="39021">MEDWEQRHRALYGESAWRRVLRGTWVLTAWRIGYDRSMPPQDRGSAAQIARERTWLPAAKLLALALWRAGRDADALVDDVPLDRALWWLGGARHGELHTAPYPADETAGVVNWSQLAQREGVLLDPARDVVQAQVLAAVADDRLLGETWDGTGRPPVLFGDRVRALETTGLPEGAPPWKLSVDYAHTRIREANRGLGRRWAPRPEERWAARTLHQTLTALPDMPDLRAPVEAAALLWVQRARHLIDVSTTIRTVQDEHPDTLHLRSDARPYGWALQATDVALRDIGTPAHDLEWQWARRPNEQSIAAWERQHFPRPLRAHVQVLEDLLAALTELTHAVFHTQEL</sequence>
<dbReference type="EMBL" id="BAAASD010000029">
    <property type="protein sequence ID" value="GAA2358956.1"/>
    <property type="molecule type" value="Genomic_DNA"/>
</dbReference>
<comment type="caution">
    <text evidence="1">The sequence shown here is derived from an EMBL/GenBank/DDBJ whole genome shotgun (WGS) entry which is preliminary data.</text>
</comment>
<reference evidence="2" key="1">
    <citation type="journal article" date="2019" name="Int. J. Syst. Evol. Microbiol.">
        <title>The Global Catalogue of Microorganisms (GCM) 10K type strain sequencing project: providing services to taxonomists for standard genome sequencing and annotation.</title>
        <authorList>
            <consortium name="The Broad Institute Genomics Platform"/>
            <consortium name="The Broad Institute Genome Sequencing Center for Infectious Disease"/>
            <person name="Wu L."/>
            <person name="Ma J."/>
        </authorList>
    </citation>
    <scope>NUCLEOTIDE SEQUENCE [LARGE SCALE GENOMIC DNA]</scope>
    <source>
        <strain evidence="2">JCM 4316</strain>
    </source>
</reference>
<keyword evidence="2" id="KW-1185">Reference proteome</keyword>
<evidence type="ECO:0000313" key="2">
    <source>
        <dbReference type="Proteomes" id="UP001500253"/>
    </source>
</evidence>
<accession>A0ABP5TRK2</accession>
<gene>
    <name evidence="1" type="ORF">GCM10010246_56070</name>
</gene>
<evidence type="ECO:0000313" key="1">
    <source>
        <dbReference type="EMBL" id="GAA2358956.1"/>
    </source>
</evidence>